<reference evidence="9 10" key="1">
    <citation type="submission" date="2019-01" db="EMBL/GenBank/DDBJ databases">
        <authorList>
            <person name="Ferrante I. M."/>
        </authorList>
    </citation>
    <scope>NUCLEOTIDE SEQUENCE [LARGE SCALE GENOMIC DNA]</scope>
    <source>
        <strain evidence="9 10">B856</strain>
    </source>
</reference>
<organism evidence="9 10">
    <name type="scientific">Pseudo-nitzschia multistriata</name>
    <dbReference type="NCBI Taxonomy" id="183589"/>
    <lineage>
        <taxon>Eukaryota</taxon>
        <taxon>Sar</taxon>
        <taxon>Stramenopiles</taxon>
        <taxon>Ochrophyta</taxon>
        <taxon>Bacillariophyta</taxon>
        <taxon>Bacillariophyceae</taxon>
        <taxon>Bacillariophycidae</taxon>
        <taxon>Bacillariales</taxon>
        <taxon>Bacillariaceae</taxon>
        <taxon>Pseudo-nitzschia</taxon>
    </lineage>
</organism>
<keyword evidence="10" id="KW-1185">Reference proteome</keyword>
<feature type="transmembrane region" description="Helical" evidence="6">
    <location>
        <begin position="489"/>
        <end position="512"/>
    </location>
</feature>
<dbReference type="InterPro" id="IPR001841">
    <property type="entry name" value="Znf_RING"/>
</dbReference>
<dbReference type="PROSITE" id="PS50089">
    <property type="entry name" value="ZF_RING_2"/>
    <property type="match status" value="1"/>
</dbReference>
<feature type="transmembrane region" description="Helical" evidence="6">
    <location>
        <begin position="532"/>
        <end position="549"/>
    </location>
</feature>
<dbReference type="PANTHER" id="PTHR10131">
    <property type="entry name" value="TNF RECEPTOR ASSOCIATED FACTOR"/>
    <property type="match status" value="1"/>
</dbReference>
<dbReference type="InterPro" id="IPR013083">
    <property type="entry name" value="Znf_RING/FYVE/PHD"/>
</dbReference>
<sequence>MSDHRANNQTNNDTDRNRRRQEQPQARQIFGGLPAQGFQFARRHMNPNNVARIQTSGLPMNLDRDIHGNPLQNAALNGNNGNGNHVADRDMNGNLSFQRLRWGGRGQMARQLQLQQLQRQRRQNLQPGSMPPNGENQAGSTTSVPVHLGMVRVQLEPLTPQPVAASVATNATETANPSGSGTRVQDPPQYERFKCGICYEYMDDPVGCGKCSSRFCRACLQRVIDSDRENQQVTKCPVCRCECDAAVPDYDLYGKMSEDNVPRLPCRYVSVGCRERNLPLSEIAKHEQECEHALVKCRYAAYGCKWIGKRGLVPMHEEYGCKLAPAGPFIQHFRQTMADQKVKLDLLAQQTSGAVRMSHVLRHAYLRDNQRKSLSDVLRLFQYCHKVTSLTPHFFLTKDLWVSYWRNHETRAAVVNFCVCFPFLSAAIGVVGHGTNSFFDIFEEISPEKTLWALTRAFEGAKTNITNMAAPETMAVTIKSLQNSHTIELWENAFLGLCVGSLGMLVLMLNFVDTKSSISWDKISIPILGGRFPLIGDAMALCIFTLLLAMMEYHQSNIRAWIMWMAIVPASTIFPATILSISHNTARLVTGTPTPAAFDMMKMARLVEPCMFGLRFSMLVTYFGMMPALDASVLLALVPQSSKIYLKNSLLIHTPQSVFFFFAAAKSSYWIIKIKIHLFDSGLDLSPLKSAAITFESAQNFFASSPDAIALSGVFDDISTSLLAVATLMVTSYIINSFFDLGITVGEYISLTSQKEVENLSRGTFKEYSSVGIFVFGLWAMINTLLVYI</sequence>
<feature type="compositionally biased region" description="Low complexity" evidence="5">
    <location>
        <begin position="110"/>
        <end position="126"/>
    </location>
</feature>
<feature type="compositionally biased region" description="Basic and acidic residues" evidence="5">
    <location>
        <begin position="13"/>
        <end position="22"/>
    </location>
</feature>
<dbReference type="SUPFAM" id="SSF49599">
    <property type="entry name" value="TRAF domain-like"/>
    <property type="match status" value="1"/>
</dbReference>
<evidence type="ECO:0000313" key="9">
    <source>
        <dbReference type="EMBL" id="VEU39269.1"/>
    </source>
</evidence>
<keyword evidence="6" id="KW-0812">Transmembrane</keyword>
<dbReference type="Gene3D" id="3.30.40.10">
    <property type="entry name" value="Zinc/RING finger domain, C3HC4 (zinc finger)"/>
    <property type="match status" value="2"/>
</dbReference>
<feature type="region of interest" description="Disordered" evidence="5">
    <location>
        <begin position="1"/>
        <end position="23"/>
    </location>
</feature>
<evidence type="ECO:0008006" key="11">
    <source>
        <dbReference type="Google" id="ProtNLM"/>
    </source>
</evidence>
<evidence type="ECO:0000313" key="10">
    <source>
        <dbReference type="Proteomes" id="UP000291116"/>
    </source>
</evidence>
<name>A0A448ZB74_9STRA</name>
<dbReference type="SUPFAM" id="SSF57850">
    <property type="entry name" value="RING/U-box"/>
    <property type="match status" value="1"/>
</dbReference>
<dbReference type="EMBL" id="CAACVS010000214">
    <property type="protein sequence ID" value="VEU39269.1"/>
    <property type="molecule type" value="Genomic_DNA"/>
</dbReference>
<dbReference type="InterPro" id="IPR013010">
    <property type="entry name" value="Znf_SIAH"/>
</dbReference>
<dbReference type="Pfam" id="PF21361">
    <property type="entry name" value="Sina_ZnF"/>
    <property type="match status" value="1"/>
</dbReference>
<keyword evidence="2 4" id="KW-0863">Zinc-finger</keyword>
<feature type="domain" description="SIAH-type" evidence="8">
    <location>
        <begin position="261"/>
        <end position="322"/>
    </location>
</feature>
<evidence type="ECO:0000259" key="8">
    <source>
        <dbReference type="PROSITE" id="PS51081"/>
    </source>
</evidence>
<evidence type="ECO:0000256" key="5">
    <source>
        <dbReference type="SAM" id="MobiDB-lite"/>
    </source>
</evidence>
<feature type="transmembrane region" description="Helical" evidence="6">
    <location>
        <begin position="616"/>
        <end position="638"/>
    </location>
</feature>
<evidence type="ECO:0000256" key="4">
    <source>
        <dbReference type="PROSITE-ProRule" id="PRU00455"/>
    </source>
</evidence>
<dbReference type="PROSITE" id="PS51081">
    <property type="entry name" value="ZF_SIAH"/>
    <property type="match status" value="1"/>
</dbReference>
<feature type="transmembrane region" description="Helical" evidence="6">
    <location>
        <begin position="768"/>
        <end position="788"/>
    </location>
</feature>
<feature type="domain" description="RING-type" evidence="7">
    <location>
        <begin position="195"/>
        <end position="240"/>
    </location>
</feature>
<dbReference type="AlphaFoldDB" id="A0A448ZB74"/>
<dbReference type="Proteomes" id="UP000291116">
    <property type="component" value="Unassembled WGS sequence"/>
</dbReference>
<dbReference type="OrthoDB" id="161681at2759"/>
<keyword evidence="6" id="KW-1133">Transmembrane helix</keyword>
<feature type="region of interest" description="Disordered" evidence="5">
    <location>
        <begin position="106"/>
        <end position="142"/>
    </location>
</feature>
<feature type="transmembrane region" description="Helical" evidence="6">
    <location>
        <begin position="650"/>
        <end position="672"/>
    </location>
</feature>
<accession>A0A448ZB74</accession>
<proteinExistence type="predicted"/>
<keyword evidence="1" id="KW-0479">Metal-binding</keyword>
<evidence type="ECO:0000256" key="1">
    <source>
        <dbReference type="ARBA" id="ARBA00022723"/>
    </source>
</evidence>
<keyword evidence="3" id="KW-0862">Zinc</keyword>
<evidence type="ECO:0000259" key="7">
    <source>
        <dbReference type="PROSITE" id="PS50089"/>
    </source>
</evidence>
<evidence type="ECO:0000256" key="2">
    <source>
        <dbReference type="ARBA" id="ARBA00022771"/>
    </source>
</evidence>
<dbReference type="GO" id="GO:0008270">
    <property type="term" value="F:zinc ion binding"/>
    <property type="evidence" value="ECO:0007669"/>
    <property type="project" value="UniProtKB-KW"/>
</dbReference>
<protein>
    <recommendedName>
        <fullName evidence="11">RING-type domain-containing protein</fullName>
    </recommendedName>
</protein>
<evidence type="ECO:0000256" key="6">
    <source>
        <dbReference type="SAM" id="Phobius"/>
    </source>
</evidence>
<dbReference type="SMART" id="SM00184">
    <property type="entry name" value="RING"/>
    <property type="match status" value="1"/>
</dbReference>
<keyword evidence="6" id="KW-0472">Membrane</keyword>
<dbReference type="PANTHER" id="PTHR10131:SF94">
    <property type="entry name" value="TNF RECEPTOR-ASSOCIATED FACTOR 4"/>
    <property type="match status" value="1"/>
</dbReference>
<feature type="compositionally biased region" description="Low complexity" evidence="5">
    <location>
        <begin position="68"/>
        <end position="84"/>
    </location>
</feature>
<feature type="transmembrane region" description="Helical" evidence="6">
    <location>
        <begin position="561"/>
        <end position="581"/>
    </location>
</feature>
<evidence type="ECO:0000256" key="3">
    <source>
        <dbReference type="ARBA" id="ARBA00022833"/>
    </source>
</evidence>
<feature type="region of interest" description="Disordered" evidence="5">
    <location>
        <begin position="61"/>
        <end position="91"/>
    </location>
</feature>
<gene>
    <name evidence="9" type="ORF">PSNMU_V1.4_AUG-EV-PASAV3_0061300</name>
</gene>